<dbReference type="InterPro" id="IPR024535">
    <property type="entry name" value="RHGA/B-epi-like_pectate_lyase"/>
</dbReference>
<dbReference type="Pfam" id="PF12708">
    <property type="entry name" value="Pect-lyase_RHGA_epim"/>
    <property type="match status" value="2"/>
</dbReference>
<dbReference type="InterPro" id="IPR013783">
    <property type="entry name" value="Ig-like_fold"/>
</dbReference>
<evidence type="ECO:0000259" key="1">
    <source>
        <dbReference type="Pfam" id="PF12708"/>
    </source>
</evidence>
<dbReference type="InterPro" id="IPR036116">
    <property type="entry name" value="FN3_sf"/>
</dbReference>
<protein>
    <submittedName>
        <fullName evidence="2">Pectate lyase superfamily protein</fullName>
    </submittedName>
</protein>
<evidence type="ECO:0000313" key="2">
    <source>
        <dbReference type="EMBL" id="AQQ70434.1"/>
    </source>
</evidence>
<dbReference type="SUPFAM" id="SSF49265">
    <property type="entry name" value="Fibronectin type III"/>
    <property type="match status" value="1"/>
</dbReference>
<evidence type="ECO:0000313" key="3">
    <source>
        <dbReference type="Proteomes" id="UP000188181"/>
    </source>
</evidence>
<dbReference type="CDD" id="cd00063">
    <property type="entry name" value="FN3"/>
    <property type="match status" value="1"/>
</dbReference>
<dbReference type="SUPFAM" id="SSF51126">
    <property type="entry name" value="Pectin lyase-like"/>
    <property type="match status" value="2"/>
</dbReference>
<sequence length="1510" mass="162493">MTKYPRIPCSLQRINKKFISLIKIQTKRLQVWSDIIWILPVLIILLESIAGGVETAVWDPAANGVYPPLQGEWAEGANWTPGEVPGDFKAVFNIGGQAECLVSDVQSSTMMVAGDNGDLDAGLIRIISGGSLTTGRSTQGDKTWSAIGYNRKAKMIVETGGTYNAAEHLWIGYSAGGQGTLVVNGGKINVEGTLGLGWSGGTGYVYINGGSINISGFHETRSISGDSCINIKKGMIVIEGNYTSSVYDYASDGKITGYDGTGEVVADYDQTFPGKTTIMATALETDPPTPNPALFAEEPRAISDTAVTMTAAAGSDLNEPLEYFFDEITENPGGSDSGWVSSTTYTDSGLEPETLYSYTVKMRDAAGNEGQASPIYSAYTWTTDTVVIVWDPQANGIFPPETGSWGDSQNWTSASYARPEGNFKCVFNRPGAAEAVVTGSHFCRQIVQGDGGEGGIIRIAQGGNLTTGELWTGIGYNYPAKMIIENDGVLNTGGHLWIGLNSGGIGTLEINGGEVNVSQNFSLGWNGGNGIAQINEGTLNLSYWAGVNAIKGRSKMDISNGVVIIGGGDQTGVISDFISEGRITAFGGTGKVIYDYNITNPGKNTIRAIDGVAGDFNNDGHVNGSDLEIFSADWLVKDCGSEADLDSWCTVDYRDYAIIAANWLKSSAADWQIEETLYTTDDYIVTPYRAENFGIVADGVTDVTDKIQAALISISNLGGGALFLPEGKYKVSGNLTIPSRVTLRGDWQKPTPGSPITGTIIMAYAGRANENAPPFISLSGSSGVKGISVWYPEQEPDNIQPYPPTFQRISGSNFTLENVTFVNCYFGFTSYQNSTTARPFLRNIYGTPLKTGIEYDCLADIGRIESVHFSPAFWAGSALPGSPTSNEHASWIYNNGTGLIVRRIDWSYSCYVTVEGYNIGFALRPSRYDGKHPNGQSYDFTLKNCKTGIYVQANAYAGYQFTRFDIQNAQTGVFLSDEYNEATMFHTCSINAESDALYSKGPARVLMMSCHIQQGAVRLDGGYISVINSNFSSSGTNHIELAEGVHGASILGNTFAASPQIVNNTIYPVHVDHRELSIDPLPAYDYKKPDNLPKPSRAEVYVVTEEPYNAASDGSADAAAAFQSALNDAGSNGGGIVFVPGGNYSLYSSLNVPTGVELRGIFDTPHETRQKGSLINIYAGRNNPDGTPFIQLSAGSGLRGLTFHYPEQVYDGSDTLNYGMVPYPFLIRGLGCDVYAVNLAATIPYQLLDLATHRCDRHYIDYILSTALKTGIHVGGGSTDGQIHNCQFNPSAYTHQGAYYESIPYGTADNIHKILWRDAAPYLFGNMNNQILHENFVFGGRRGFHLVKEGTSGPSGYCLGMGVDQCTNALQIDHIGIQGLDMINSQIVTVNGTSGRYLETGPDLESVFRMFCSAGWGTHQYSAVINGGDVRLQLFHLARDAEQGTFKINENGNLHNLGGNLSDYLSPPRPFLSIDQNANGLFIGNIINTSQDQMPANTNNVTSIGNLRIQ</sequence>
<dbReference type="Gene3D" id="2.160.20.10">
    <property type="entry name" value="Single-stranded right-handed beta-helix, Pectin lyase-like"/>
    <property type="match status" value="2"/>
</dbReference>
<keyword evidence="2" id="KW-0456">Lyase</keyword>
<reference evidence="3" key="1">
    <citation type="submission" date="2017-02" db="EMBL/GenBank/DDBJ databases">
        <title>Comparative genomics and description of representatives of a novel lineage of planctomycetes thriving in anoxic sediments.</title>
        <authorList>
            <person name="Spring S."/>
            <person name="Bunk B."/>
            <person name="Sproer C."/>
        </authorList>
    </citation>
    <scope>NUCLEOTIDE SEQUENCE [LARGE SCALE GENOMIC DNA]</scope>
    <source>
        <strain evidence="3">SM-Chi-D1</strain>
    </source>
</reference>
<dbReference type="GO" id="GO:0016829">
    <property type="term" value="F:lyase activity"/>
    <property type="evidence" value="ECO:0007669"/>
    <property type="project" value="UniProtKB-KW"/>
</dbReference>
<proteinExistence type="predicted"/>
<feature type="domain" description="Rhamnogalacturonase A/B/Epimerase-like pectate lyase" evidence="1">
    <location>
        <begin position="691"/>
        <end position="750"/>
    </location>
</feature>
<dbReference type="InterPro" id="IPR011050">
    <property type="entry name" value="Pectin_lyase_fold/virulence"/>
</dbReference>
<dbReference type="InterPro" id="IPR036439">
    <property type="entry name" value="Dockerin_dom_sf"/>
</dbReference>
<dbReference type="STRING" id="1851148.SMSP2_00782"/>
<organism evidence="2 3">
    <name type="scientific">Limihaloglobus sulfuriphilus</name>
    <dbReference type="NCBI Taxonomy" id="1851148"/>
    <lineage>
        <taxon>Bacteria</taxon>
        <taxon>Pseudomonadati</taxon>
        <taxon>Planctomycetota</taxon>
        <taxon>Phycisphaerae</taxon>
        <taxon>Sedimentisphaerales</taxon>
        <taxon>Sedimentisphaeraceae</taxon>
        <taxon>Limihaloglobus</taxon>
    </lineage>
</organism>
<name>A0A1Q2MCP4_9BACT</name>
<dbReference type="Proteomes" id="UP000188181">
    <property type="component" value="Chromosome"/>
</dbReference>
<accession>A0A1Q2MCP4</accession>
<dbReference type="Gene3D" id="2.60.40.10">
    <property type="entry name" value="Immunoglobulins"/>
    <property type="match status" value="1"/>
</dbReference>
<dbReference type="Gene3D" id="1.10.1330.10">
    <property type="entry name" value="Dockerin domain"/>
    <property type="match status" value="1"/>
</dbReference>
<dbReference type="KEGG" id="pbas:SMSP2_00782"/>
<gene>
    <name evidence="2" type="ORF">SMSP2_00782</name>
</gene>
<feature type="domain" description="Rhamnogalacturonase A/B/Epimerase-like pectate lyase" evidence="1">
    <location>
        <begin position="1108"/>
        <end position="1160"/>
    </location>
</feature>
<keyword evidence="3" id="KW-1185">Reference proteome</keyword>
<dbReference type="EMBL" id="CP019646">
    <property type="protein sequence ID" value="AQQ70434.1"/>
    <property type="molecule type" value="Genomic_DNA"/>
</dbReference>
<dbReference type="GO" id="GO:0000272">
    <property type="term" value="P:polysaccharide catabolic process"/>
    <property type="evidence" value="ECO:0007669"/>
    <property type="project" value="InterPro"/>
</dbReference>
<dbReference type="InterPro" id="IPR003961">
    <property type="entry name" value="FN3_dom"/>
</dbReference>
<dbReference type="OrthoDB" id="265877at2"/>
<dbReference type="InterPro" id="IPR012334">
    <property type="entry name" value="Pectin_lyas_fold"/>
</dbReference>